<dbReference type="InterPro" id="IPR036388">
    <property type="entry name" value="WH-like_DNA-bd_sf"/>
</dbReference>
<feature type="compositionally biased region" description="Low complexity" evidence="1">
    <location>
        <begin position="98"/>
        <end position="107"/>
    </location>
</feature>
<reference evidence="3 4" key="1">
    <citation type="submission" date="2017-08" db="EMBL/GenBank/DDBJ databases">
        <title>The complete genome sequence of Nocardiopsis gilva YIM 90087.</title>
        <authorList>
            <person name="Yin M."/>
            <person name="Tang S."/>
        </authorList>
    </citation>
    <scope>NUCLEOTIDE SEQUENCE [LARGE SCALE GENOMIC DNA]</scope>
    <source>
        <strain evidence="3 4">YIM 90087</strain>
    </source>
</reference>
<dbReference type="EMBL" id="CP022753">
    <property type="protein sequence ID" value="ASU82733.1"/>
    <property type="molecule type" value="Genomic_DNA"/>
</dbReference>
<protein>
    <submittedName>
        <fullName evidence="3">DUF2087 domain-containing protein</fullName>
    </submittedName>
</protein>
<proteinExistence type="predicted"/>
<dbReference type="AlphaFoldDB" id="A0A223S3M5"/>
<dbReference type="SUPFAM" id="SSF46785">
    <property type="entry name" value="Winged helix' DNA-binding domain"/>
    <property type="match status" value="1"/>
</dbReference>
<evidence type="ECO:0000256" key="1">
    <source>
        <dbReference type="SAM" id="MobiDB-lite"/>
    </source>
</evidence>
<dbReference type="Proteomes" id="UP000215005">
    <property type="component" value="Chromosome"/>
</dbReference>
<dbReference type="Pfam" id="PF09860">
    <property type="entry name" value="DUF2087"/>
    <property type="match status" value="1"/>
</dbReference>
<gene>
    <name evidence="3" type="ORF">CDO52_08005</name>
</gene>
<dbReference type="InterPro" id="IPR018656">
    <property type="entry name" value="DUF2087"/>
</dbReference>
<evidence type="ECO:0000313" key="3">
    <source>
        <dbReference type="EMBL" id="ASU82733.1"/>
    </source>
</evidence>
<sequence>MSEGEPLRLVRLLSAPERLRVFSALVLGATGSTEIADHAGVPEPDAVRALTELEQGGLVGRDGNDWFARTEELRNVVAATTTTAAASMASTASAPFATASAPRATPTAPAPSAPALGAHSTPPDPPIPCGREEAAIFRAFTRDGRILAMPIQRSKRLVLLDYVARTFEPGVRYTESEVNAVLRTFYGDHALLRRYLVDEGFLDRDTTHYWRCGGTVEV</sequence>
<dbReference type="OrthoDB" id="529288at2"/>
<feature type="region of interest" description="Disordered" evidence="1">
    <location>
        <begin position="98"/>
        <end position="123"/>
    </location>
</feature>
<keyword evidence="4" id="KW-1185">Reference proteome</keyword>
<dbReference type="Gene3D" id="1.10.10.10">
    <property type="entry name" value="Winged helix-like DNA-binding domain superfamily/Winged helix DNA-binding domain"/>
    <property type="match status" value="1"/>
</dbReference>
<evidence type="ECO:0000313" key="4">
    <source>
        <dbReference type="Proteomes" id="UP000215005"/>
    </source>
</evidence>
<dbReference type="InterPro" id="IPR036390">
    <property type="entry name" value="WH_DNA-bd_sf"/>
</dbReference>
<feature type="domain" description="DUF2087" evidence="2">
    <location>
        <begin position="145"/>
        <end position="211"/>
    </location>
</feature>
<dbReference type="KEGG" id="ngv:CDO52_08005"/>
<name>A0A223S3M5_9ACTN</name>
<evidence type="ECO:0000259" key="2">
    <source>
        <dbReference type="Pfam" id="PF09860"/>
    </source>
</evidence>
<organism evidence="3 4">
    <name type="scientific">Nocardiopsis gilva YIM 90087</name>
    <dbReference type="NCBI Taxonomy" id="1235441"/>
    <lineage>
        <taxon>Bacteria</taxon>
        <taxon>Bacillati</taxon>
        <taxon>Actinomycetota</taxon>
        <taxon>Actinomycetes</taxon>
        <taxon>Streptosporangiales</taxon>
        <taxon>Nocardiopsidaceae</taxon>
        <taxon>Nocardiopsis</taxon>
    </lineage>
</organism>
<accession>A0A223S3M5</accession>